<accession>A0A1R0GVW2</accession>
<dbReference type="EMBL" id="LSSL01002838">
    <property type="protein sequence ID" value="OLY81046.1"/>
    <property type="molecule type" value="Genomic_DNA"/>
</dbReference>
<name>A0A1R0GVW2_9FUNG</name>
<gene>
    <name evidence="1" type="ORF">AYI68_g4852</name>
</gene>
<reference evidence="1 2" key="1">
    <citation type="journal article" date="2016" name="Mol. Biol. Evol.">
        <title>Genome-Wide Survey of Gut Fungi (Harpellales) Reveals the First Horizontally Transferred Ubiquitin Gene from a Mosquito Host.</title>
        <authorList>
            <person name="Wang Y."/>
            <person name="White M.M."/>
            <person name="Kvist S."/>
            <person name="Moncalvo J.M."/>
        </authorList>
    </citation>
    <scope>NUCLEOTIDE SEQUENCE [LARGE SCALE GENOMIC DNA]</scope>
    <source>
        <strain evidence="1 2">ALG-7-W6</strain>
    </source>
</reference>
<dbReference type="Proteomes" id="UP000187455">
    <property type="component" value="Unassembled WGS sequence"/>
</dbReference>
<keyword evidence="2" id="KW-1185">Reference proteome</keyword>
<organism evidence="1 2">
    <name type="scientific">Smittium mucronatum</name>
    <dbReference type="NCBI Taxonomy" id="133383"/>
    <lineage>
        <taxon>Eukaryota</taxon>
        <taxon>Fungi</taxon>
        <taxon>Fungi incertae sedis</taxon>
        <taxon>Zoopagomycota</taxon>
        <taxon>Kickxellomycotina</taxon>
        <taxon>Harpellomycetes</taxon>
        <taxon>Harpellales</taxon>
        <taxon>Legeriomycetaceae</taxon>
        <taxon>Smittium</taxon>
    </lineage>
</organism>
<protein>
    <submittedName>
        <fullName evidence="1">Uncharacterized protein</fullName>
    </submittedName>
</protein>
<comment type="caution">
    <text evidence="1">The sequence shown here is derived from an EMBL/GenBank/DDBJ whole genome shotgun (WGS) entry which is preliminary data.</text>
</comment>
<proteinExistence type="predicted"/>
<dbReference type="AlphaFoldDB" id="A0A1R0GVW2"/>
<sequence length="106" mass="11767">MEKIKSVTPKQVYSCQSSTWQPYLALLPSQPPASKKEGVVLKALRFCLGNLIIKDSFYFIDSASNYCLLFISFPILSTCLESLPWFNPLSPPSPSPSPPSSHTLFP</sequence>
<evidence type="ECO:0000313" key="1">
    <source>
        <dbReference type="EMBL" id="OLY81046.1"/>
    </source>
</evidence>
<evidence type="ECO:0000313" key="2">
    <source>
        <dbReference type="Proteomes" id="UP000187455"/>
    </source>
</evidence>